<feature type="non-terminal residue" evidence="1">
    <location>
        <position position="25"/>
    </location>
</feature>
<sequence length="25" mass="3184">WLWVMELRNFLKQRSLLQKIFVSTF</sequence>
<accession>A0A382NDS6</accession>
<feature type="non-terminal residue" evidence="1">
    <location>
        <position position="1"/>
    </location>
</feature>
<organism evidence="1">
    <name type="scientific">marine metagenome</name>
    <dbReference type="NCBI Taxonomy" id="408172"/>
    <lineage>
        <taxon>unclassified sequences</taxon>
        <taxon>metagenomes</taxon>
        <taxon>ecological metagenomes</taxon>
    </lineage>
</organism>
<proteinExistence type="predicted"/>
<reference evidence="1" key="1">
    <citation type="submission" date="2018-05" db="EMBL/GenBank/DDBJ databases">
        <authorList>
            <person name="Lanie J.A."/>
            <person name="Ng W.-L."/>
            <person name="Kazmierczak K.M."/>
            <person name="Andrzejewski T.M."/>
            <person name="Davidsen T.M."/>
            <person name="Wayne K.J."/>
            <person name="Tettelin H."/>
            <person name="Glass J.I."/>
            <person name="Rusch D."/>
            <person name="Podicherti R."/>
            <person name="Tsui H.-C.T."/>
            <person name="Winkler M.E."/>
        </authorList>
    </citation>
    <scope>NUCLEOTIDE SEQUENCE</scope>
</reference>
<gene>
    <name evidence="1" type="ORF">METZ01_LOCUS311724</name>
</gene>
<name>A0A382NDS6_9ZZZZ</name>
<dbReference type="EMBL" id="UINC01099527">
    <property type="protein sequence ID" value="SVC58870.1"/>
    <property type="molecule type" value="Genomic_DNA"/>
</dbReference>
<evidence type="ECO:0000313" key="1">
    <source>
        <dbReference type="EMBL" id="SVC58870.1"/>
    </source>
</evidence>
<protein>
    <submittedName>
        <fullName evidence="1">Uncharacterized protein</fullName>
    </submittedName>
</protein>
<dbReference type="AlphaFoldDB" id="A0A382NDS6"/>